<dbReference type="SUPFAM" id="SSF69593">
    <property type="entry name" value="Glycerol-3-phosphate (1)-acyltransferase"/>
    <property type="match status" value="1"/>
</dbReference>
<gene>
    <name evidence="5" type="ORF">C6P64_10465</name>
</gene>
<dbReference type="PROSITE" id="PS00455">
    <property type="entry name" value="AMP_BINDING"/>
    <property type="match status" value="1"/>
</dbReference>
<dbReference type="Gene3D" id="1.10.1200.10">
    <property type="entry name" value="ACP-like"/>
    <property type="match status" value="1"/>
</dbReference>
<keyword evidence="5" id="KW-0808">Transferase</keyword>
<keyword evidence="3" id="KW-0472">Membrane</keyword>
<keyword evidence="6" id="KW-1185">Reference proteome</keyword>
<dbReference type="AlphaFoldDB" id="A0A2S9K476"/>
<dbReference type="GO" id="GO:0006633">
    <property type="term" value="P:fatty acid biosynthetic process"/>
    <property type="evidence" value="ECO:0007669"/>
    <property type="project" value="TreeGrafter"/>
</dbReference>
<evidence type="ECO:0000259" key="4">
    <source>
        <dbReference type="PROSITE" id="PS50075"/>
    </source>
</evidence>
<dbReference type="Gene3D" id="3.40.50.12780">
    <property type="entry name" value="N-terminal domain of ligase-like"/>
    <property type="match status" value="1"/>
</dbReference>
<dbReference type="SUPFAM" id="SSF47336">
    <property type="entry name" value="ACP-like"/>
    <property type="match status" value="1"/>
</dbReference>
<sequence>MKRDSSHDAGPLLALIAALCRELRPGPPAPLLTLDSELERDAELDSLARAELLVRIESAFGVRLPQRLIGEAQTPRDFLRALAAADSQALPVPESAPAMGIAGAAEAKGEPAPDQLATLGAVLAWHARRQPERTHLILLDEDGTAHPLSYGLLQQQAQAVAAGLQARDIVRGDMVALMLPTGLEFFPCFLGILLAGAVPVPIYPPARPSQLEDHLRRHAVILDNAGARLLVASGEVALPAGLLRGLVAGLRGVVLADDLLACRANPAQAPAAGQDLALLQYTSGSTGNPKGVTLTHAQLLANIRAMARAAAVRPDDVFVSWLPLYHDMGLICAWLSCLVYAIPFVVMSPLRFLAAPQRWLQAIHDYRGTLSGAPNFAYELCLRRVPDDLLGQLDLSGWRVAFNGAEPVNPGTMERFAARFAACGLDPKALSPVYGLAECAVGLAFTPQRGLLVDRIGRAAFSTLGQAIPAAPDDPNPLRFVACGRPLPGYELRVVDASGSELPERREGRLQFRGPSATSGYWRNPQANAKLFDGDWLETGDYAYLAGGELYLTGRAKDIVIKAGRNIYPQEVEEAVGRLAGVRPGCVAVFGSPDPASGTERLVVAAETRLSEATALTALRQAIQDQVVDLLGLPADEIWLSDRRIVLKTSSGKVRRAASRALFEQGLPEAEPRAAWLQLARVFVAGAWPRLGRLATRVAERLAGAWAVAAFALLALPVWLGVALTRRPATAWLLLHRAARIWLALAGIRLEQVDQSGPATGEARLLVANHASYLDGLLLIAALPAPGWRFVAKRELRGSFWSRVLLERLGCLFVERFDLQQGLADAERLAEAARQGQRLAVFPEGTFTRAPGLRPFHMGAFVAAARAGLALRPVALAGSRDRLRDGHWLPRPGKVRVTLGPVLDPEPLAGSEWERALALRDAARAAILAGCGEPDLQR</sequence>
<dbReference type="InterPro" id="IPR042099">
    <property type="entry name" value="ANL_N_sf"/>
</dbReference>
<dbReference type="PROSITE" id="PS50075">
    <property type="entry name" value="CARRIER"/>
    <property type="match status" value="1"/>
</dbReference>
<accession>A0A2S9K476</accession>
<dbReference type="OrthoDB" id="6297021at2"/>
<dbReference type="GO" id="GO:0071766">
    <property type="term" value="P:Actinobacterium-type cell wall biogenesis"/>
    <property type="evidence" value="ECO:0007669"/>
    <property type="project" value="UniProtKB-ARBA"/>
</dbReference>
<dbReference type="SUPFAM" id="SSF56801">
    <property type="entry name" value="Acetyl-CoA synthetase-like"/>
    <property type="match status" value="1"/>
</dbReference>
<comment type="similarity">
    <text evidence="1">Belongs to the ATP-dependent AMP-binding enzyme family.</text>
</comment>
<dbReference type="GO" id="GO:0005886">
    <property type="term" value="C:plasma membrane"/>
    <property type="evidence" value="ECO:0007669"/>
    <property type="project" value="TreeGrafter"/>
</dbReference>
<dbReference type="Proteomes" id="UP000238589">
    <property type="component" value="Unassembled WGS sequence"/>
</dbReference>
<keyword evidence="2" id="KW-0436">Ligase</keyword>
<feature type="transmembrane region" description="Helical" evidence="3">
    <location>
        <begin position="703"/>
        <end position="724"/>
    </location>
</feature>
<evidence type="ECO:0000313" key="5">
    <source>
        <dbReference type="EMBL" id="PRD65251.1"/>
    </source>
</evidence>
<dbReference type="EMBL" id="PVLQ01000032">
    <property type="protein sequence ID" value="PRD65251.1"/>
    <property type="molecule type" value="Genomic_DNA"/>
</dbReference>
<keyword evidence="5" id="KW-0012">Acyltransferase</keyword>
<dbReference type="CDD" id="cd05931">
    <property type="entry name" value="FAAL"/>
    <property type="match status" value="1"/>
</dbReference>
<dbReference type="GO" id="GO:0070566">
    <property type="term" value="F:adenylyltransferase activity"/>
    <property type="evidence" value="ECO:0007669"/>
    <property type="project" value="TreeGrafter"/>
</dbReference>
<keyword evidence="3" id="KW-1133">Transmembrane helix</keyword>
<evidence type="ECO:0000256" key="3">
    <source>
        <dbReference type="SAM" id="Phobius"/>
    </source>
</evidence>
<dbReference type="RefSeq" id="WP_105748510.1">
    <property type="nucleotide sequence ID" value="NZ_PVLQ01000032.1"/>
</dbReference>
<evidence type="ECO:0000313" key="6">
    <source>
        <dbReference type="Proteomes" id="UP000238589"/>
    </source>
</evidence>
<dbReference type="PANTHER" id="PTHR22754:SF32">
    <property type="entry name" value="DISCO-INTERACTING PROTEIN 2"/>
    <property type="match status" value="1"/>
</dbReference>
<dbReference type="InterPro" id="IPR009081">
    <property type="entry name" value="PP-bd_ACP"/>
</dbReference>
<keyword evidence="3" id="KW-0812">Transmembrane</keyword>
<comment type="caution">
    <text evidence="5">The sequence shown here is derived from an EMBL/GenBank/DDBJ whole genome shotgun (WGS) entry which is preliminary data.</text>
</comment>
<dbReference type="InterPro" id="IPR020845">
    <property type="entry name" value="AMP-binding_CS"/>
</dbReference>
<dbReference type="InterPro" id="IPR000873">
    <property type="entry name" value="AMP-dep_synth/lig_dom"/>
</dbReference>
<dbReference type="InterPro" id="IPR002123">
    <property type="entry name" value="Plipid/glycerol_acylTrfase"/>
</dbReference>
<dbReference type="InterPro" id="IPR040097">
    <property type="entry name" value="FAAL/FAAC"/>
</dbReference>
<dbReference type="InterPro" id="IPR045851">
    <property type="entry name" value="AMP-bd_C_sf"/>
</dbReference>
<dbReference type="Gene3D" id="3.30.300.30">
    <property type="match status" value="1"/>
</dbReference>
<dbReference type="SMART" id="SM00563">
    <property type="entry name" value="PlsC"/>
    <property type="match status" value="1"/>
</dbReference>
<dbReference type="GO" id="GO:0016746">
    <property type="term" value="F:acyltransferase activity"/>
    <property type="evidence" value="ECO:0007669"/>
    <property type="project" value="UniProtKB-KW"/>
</dbReference>
<dbReference type="Pfam" id="PF00550">
    <property type="entry name" value="PP-binding"/>
    <property type="match status" value="1"/>
</dbReference>
<dbReference type="CDD" id="cd07989">
    <property type="entry name" value="LPLAT_AGPAT-like"/>
    <property type="match status" value="1"/>
</dbReference>
<dbReference type="Pfam" id="PF01553">
    <property type="entry name" value="Acyltransferase"/>
    <property type="match status" value="1"/>
</dbReference>
<evidence type="ECO:0000256" key="1">
    <source>
        <dbReference type="ARBA" id="ARBA00006432"/>
    </source>
</evidence>
<reference evidence="5 6" key="1">
    <citation type="submission" date="2018-03" db="EMBL/GenBank/DDBJ databases">
        <title>Comparative genomics illustrates the genes involved in a hyperalkaliphilic mechanisms of Serpentinomonas isolated from highly-alkaline calcium-rich serpentinized springs.</title>
        <authorList>
            <person name="Suzuki S."/>
            <person name="Ishii S."/>
            <person name="Walworth N."/>
            <person name="Bird L."/>
            <person name="Kuenen J.G."/>
            <person name="Nealson K.H."/>
        </authorList>
    </citation>
    <scope>NUCLEOTIDE SEQUENCE [LARGE SCALE GENOMIC DNA]</scope>
    <source>
        <strain evidence="5 6">P1</strain>
    </source>
</reference>
<dbReference type="PANTHER" id="PTHR22754">
    <property type="entry name" value="DISCO-INTERACTING PROTEIN 2 DIP2 -RELATED"/>
    <property type="match status" value="1"/>
</dbReference>
<dbReference type="FunFam" id="3.40.50.12780:FF:000013">
    <property type="entry name" value="Long-chain-fatty-acid--AMP ligase FadD32"/>
    <property type="match status" value="1"/>
</dbReference>
<feature type="domain" description="Carrier" evidence="4">
    <location>
        <begin position="10"/>
        <end position="86"/>
    </location>
</feature>
<dbReference type="Pfam" id="PF00501">
    <property type="entry name" value="AMP-binding"/>
    <property type="match status" value="1"/>
</dbReference>
<dbReference type="GO" id="GO:0016874">
    <property type="term" value="F:ligase activity"/>
    <property type="evidence" value="ECO:0007669"/>
    <property type="project" value="UniProtKB-KW"/>
</dbReference>
<organism evidence="5 6">
    <name type="scientific">Malikia granosa</name>
    <dbReference type="NCBI Taxonomy" id="263067"/>
    <lineage>
        <taxon>Bacteria</taxon>
        <taxon>Pseudomonadati</taxon>
        <taxon>Pseudomonadota</taxon>
        <taxon>Betaproteobacteria</taxon>
        <taxon>Burkholderiales</taxon>
        <taxon>Comamonadaceae</taxon>
        <taxon>Malikia</taxon>
    </lineage>
</organism>
<name>A0A2S9K476_9BURK</name>
<proteinExistence type="inferred from homology"/>
<dbReference type="InterPro" id="IPR036736">
    <property type="entry name" value="ACP-like_sf"/>
</dbReference>
<evidence type="ECO:0000256" key="2">
    <source>
        <dbReference type="ARBA" id="ARBA00022598"/>
    </source>
</evidence>
<protein>
    <submittedName>
        <fullName evidence="5">Acyl-phosphate glycerol 3-phosphate acyltransferase</fullName>
    </submittedName>
</protein>